<protein>
    <recommendedName>
        <fullName evidence="4">Tetratricopeptide repeat protein</fullName>
    </recommendedName>
</protein>
<proteinExistence type="predicted"/>
<dbReference type="KEGG" id="asag:FGM00_12715"/>
<evidence type="ECO:0000256" key="1">
    <source>
        <dbReference type="SAM" id="SignalP"/>
    </source>
</evidence>
<sequence>MKKSLVLFAFIGCVATTSLFAQRANLDREYFKVSYVELPSNPILDDAKRTFTSSNRKIFLEGFSRVAENGTLDFRFDFHGTKISDVDIKKIKHEKKDKEGNVTSTTYTYDIHCGYSSTGTLSVSNSETGENESYPYSQNDAYSKTGFSSYSKANSYYNNNRYNIRDEYRTNHRNAIVHQINNRINRKYGYVPVTKKNSEHFWIIATKKHPERTKHEEAYEAVKTIFAKMEYDQPIDGIATEVKPWIDYFNDVATRFPNDDKKHKKVRYASYYNIAQIYMFLDKPAKAKEYAEKLIANDYDKKDGKRFIKEADELINDFAINQIKTRHFEVVTEDLSNEPDVQEVIVADAPMEETEKAVAFLITAANDTVQTTVSVDELMKMSAKANLFDRDNNPTEIAAQDSKKIVLTTGDTFEVASFTSAVASESAAAPKFVKTVYQGSKVSLYEHMGKEYVLKFNDSETGISTMGKDFVFGFNQKLASFCTDCDALKTKVTASEFKNTKEGLLAFSKAFDGCATGK</sequence>
<gene>
    <name evidence="2" type="ORF">FGM00_12715</name>
</gene>
<organism evidence="2 3">
    <name type="scientific">Aggregatimonas sangjinii</name>
    <dbReference type="NCBI Taxonomy" id="2583587"/>
    <lineage>
        <taxon>Bacteria</taxon>
        <taxon>Pseudomonadati</taxon>
        <taxon>Bacteroidota</taxon>
        <taxon>Flavobacteriia</taxon>
        <taxon>Flavobacteriales</taxon>
        <taxon>Flavobacteriaceae</taxon>
        <taxon>Aggregatimonas</taxon>
    </lineage>
</organism>
<dbReference type="EMBL" id="CP040710">
    <property type="protein sequence ID" value="QCX00930.1"/>
    <property type="molecule type" value="Genomic_DNA"/>
</dbReference>
<dbReference type="RefSeq" id="WP_138853273.1">
    <property type="nucleotide sequence ID" value="NZ_CP040710.1"/>
</dbReference>
<dbReference type="AlphaFoldDB" id="A0A5B7SVQ7"/>
<accession>A0A5B7SVQ7</accession>
<keyword evidence="1" id="KW-0732">Signal</keyword>
<feature type="signal peptide" evidence="1">
    <location>
        <begin position="1"/>
        <end position="21"/>
    </location>
</feature>
<evidence type="ECO:0000313" key="3">
    <source>
        <dbReference type="Proteomes" id="UP000310017"/>
    </source>
</evidence>
<dbReference type="OrthoDB" id="997414at2"/>
<dbReference type="Proteomes" id="UP000310017">
    <property type="component" value="Chromosome"/>
</dbReference>
<evidence type="ECO:0000313" key="2">
    <source>
        <dbReference type="EMBL" id="QCX00930.1"/>
    </source>
</evidence>
<evidence type="ECO:0008006" key="4">
    <source>
        <dbReference type="Google" id="ProtNLM"/>
    </source>
</evidence>
<feature type="chain" id="PRO_5022761090" description="Tetratricopeptide repeat protein" evidence="1">
    <location>
        <begin position="22"/>
        <end position="518"/>
    </location>
</feature>
<reference evidence="2 3" key="1">
    <citation type="submission" date="2019-05" db="EMBL/GenBank/DDBJ databases">
        <title>Genome sequencing of F202Z8.</title>
        <authorList>
            <person name="Kwon Y.M."/>
        </authorList>
    </citation>
    <scope>NUCLEOTIDE SEQUENCE [LARGE SCALE GENOMIC DNA]</scope>
    <source>
        <strain evidence="2 3">F202Z8</strain>
    </source>
</reference>
<name>A0A5B7SVQ7_9FLAO</name>
<keyword evidence="3" id="KW-1185">Reference proteome</keyword>